<organism evidence="2 3">
    <name type="scientific">Streptomyces violaceusniger</name>
    <dbReference type="NCBI Taxonomy" id="68280"/>
    <lineage>
        <taxon>Bacteria</taxon>
        <taxon>Bacillati</taxon>
        <taxon>Actinomycetota</taxon>
        <taxon>Actinomycetes</taxon>
        <taxon>Kitasatosporales</taxon>
        <taxon>Streptomycetaceae</taxon>
        <taxon>Streptomyces</taxon>
        <taxon>Streptomyces violaceusniger group</taxon>
    </lineage>
</organism>
<reference evidence="3" key="1">
    <citation type="submission" date="2015-10" db="EMBL/GenBank/DDBJ databases">
        <authorList>
            <person name="Ju K.-S."/>
            <person name="Doroghazi J.R."/>
            <person name="Metcalf W.W."/>
        </authorList>
    </citation>
    <scope>NUCLEOTIDE SEQUENCE [LARGE SCALE GENOMIC DNA]</scope>
    <source>
        <strain evidence="3">NRRL F-8817</strain>
    </source>
</reference>
<dbReference type="EMBL" id="LLZJ01000029">
    <property type="protein sequence ID" value="KUL66093.1"/>
    <property type="molecule type" value="Genomic_DNA"/>
</dbReference>
<dbReference type="Proteomes" id="UP000053413">
    <property type="component" value="Unassembled WGS sequence"/>
</dbReference>
<keyword evidence="1" id="KW-0175">Coiled coil</keyword>
<evidence type="ECO:0000256" key="1">
    <source>
        <dbReference type="SAM" id="Coils"/>
    </source>
</evidence>
<feature type="coiled-coil region" evidence="1">
    <location>
        <begin position="5"/>
        <end position="58"/>
    </location>
</feature>
<accession>A0A0X3XAD0</accession>
<protein>
    <submittedName>
        <fullName evidence="2">Uncharacterized protein</fullName>
    </submittedName>
</protein>
<evidence type="ECO:0000313" key="2">
    <source>
        <dbReference type="EMBL" id="KUL66093.1"/>
    </source>
</evidence>
<evidence type="ECO:0000313" key="3">
    <source>
        <dbReference type="Proteomes" id="UP000053413"/>
    </source>
</evidence>
<dbReference type="AlphaFoldDB" id="A0A0X3XAD0"/>
<name>A0A0X3XAD0_STRVO</name>
<proteinExistence type="predicted"/>
<dbReference type="OrthoDB" id="4322423at2"/>
<sequence length="155" mass="16796">MNDALTKAQAAAEAANAKLAALRAEEDARQAEIAAQRLEEQKVNAARFLADLASLEAQVKGSVPSNSEKAAALSAGTLPALVAEYLAGRDALSMLRDHARQCARLLERDERTIAEVRWIDPAEEIKRWQEDAITLLRSEKANALAADILADYEGE</sequence>
<gene>
    <name evidence="2" type="ORF">ADL28_04420</name>
</gene>
<comment type="caution">
    <text evidence="2">The sequence shown here is derived from an EMBL/GenBank/DDBJ whole genome shotgun (WGS) entry which is preliminary data.</text>
</comment>
<dbReference type="RefSeq" id="WP_059142399.1">
    <property type="nucleotide sequence ID" value="NZ_LLZJ01000029.1"/>
</dbReference>